<keyword evidence="8" id="KW-1185">Reference proteome</keyword>
<organism evidence="7 8">
    <name type="scientific">Wenzhouxiangella marina</name>
    <dbReference type="NCBI Taxonomy" id="1579979"/>
    <lineage>
        <taxon>Bacteria</taxon>
        <taxon>Pseudomonadati</taxon>
        <taxon>Pseudomonadota</taxon>
        <taxon>Gammaproteobacteria</taxon>
        <taxon>Chromatiales</taxon>
        <taxon>Wenzhouxiangellaceae</taxon>
        <taxon>Wenzhouxiangella</taxon>
    </lineage>
</organism>
<evidence type="ECO:0000256" key="2">
    <source>
        <dbReference type="ARBA" id="ARBA00022475"/>
    </source>
</evidence>
<dbReference type="InterPro" id="IPR037185">
    <property type="entry name" value="EmrE-like"/>
</dbReference>
<dbReference type="KEGG" id="wma:WM2015_1020"/>
<name>A0A0K0XUU8_9GAMM</name>
<evidence type="ECO:0000256" key="1">
    <source>
        <dbReference type="ARBA" id="ARBA00004651"/>
    </source>
</evidence>
<evidence type="ECO:0000256" key="3">
    <source>
        <dbReference type="ARBA" id="ARBA00022692"/>
    </source>
</evidence>
<keyword evidence="5" id="KW-0472">Membrane</keyword>
<protein>
    <recommendedName>
        <fullName evidence="6">EamA domain-containing protein</fullName>
    </recommendedName>
</protein>
<comment type="subcellular location">
    <subcellularLocation>
        <location evidence="1">Cell membrane</location>
        <topology evidence="1">Multi-pass membrane protein</topology>
    </subcellularLocation>
</comment>
<dbReference type="InterPro" id="IPR051258">
    <property type="entry name" value="Diverse_Substrate_Transporter"/>
</dbReference>
<evidence type="ECO:0000313" key="8">
    <source>
        <dbReference type="Proteomes" id="UP000066624"/>
    </source>
</evidence>
<gene>
    <name evidence="7" type="ORF">WM2015_1020</name>
</gene>
<dbReference type="PANTHER" id="PTHR42920:SF11">
    <property type="entry name" value="INNER MEMBRANE PROTEIN YTFF"/>
    <property type="match status" value="1"/>
</dbReference>
<dbReference type="GO" id="GO:0005886">
    <property type="term" value="C:plasma membrane"/>
    <property type="evidence" value="ECO:0007669"/>
    <property type="project" value="UniProtKB-SubCell"/>
</dbReference>
<reference evidence="7 8" key="1">
    <citation type="submission" date="2015-07" db="EMBL/GenBank/DDBJ databases">
        <authorList>
            <person name="Noorani M."/>
        </authorList>
    </citation>
    <scope>NUCLEOTIDE SEQUENCE [LARGE SCALE GENOMIC DNA]</scope>
    <source>
        <strain evidence="7 8">KCTC 42284</strain>
    </source>
</reference>
<dbReference type="SUPFAM" id="SSF103481">
    <property type="entry name" value="Multidrug resistance efflux transporter EmrE"/>
    <property type="match status" value="2"/>
</dbReference>
<feature type="domain" description="EamA" evidence="6">
    <location>
        <begin position="143"/>
        <end position="271"/>
    </location>
</feature>
<keyword evidence="3" id="KW-0812">Transmembrane</keyword>
<proteinExistence type="predicted"/>
<dbReference type="Proteomes" id="UP000066624">
    <property type="component" value="Chromosome"/>
</dbReference>
<dbReference type="Pfam" id="PF00892">
    <property type="entry name" value="EamA"/>
    <property type="match status" value="1"/>
</dbReference>
<evidence type="ECO:0000313" key="7">
    <source>
        <dbReference type="EMBL" id="AKS41397.1"/>
    </source>
</evidence>
<accession>A0A0K0XUU8</accession>
<dbReference type="InterPro" id="IPR000620">
    <property type="entry name" value="EamA_dom"/>
</dbReference>
<keyword evidence="4" id="KW-1133">Transmembrane helix</keyword>
<dbReference type="EMBL" id="CP012154">
    <property type="protein sequence ID" value="AKS41397.1"/>
    <property type="molecule type" value="Genomic_DNA"/>
</dbReference>
<sequence length="279" mass="28497">MKAVLLVSLALTAFAANSVLTRLALVETAIDPISFTAVRLASGALVLALIVGIRSSTPAGQGSLASALALFAYALCFSLAYVFLTAATGALLLFGAVQISMIAWSLIRGERLAGSAWLGFALALAGLVWLLLPGLARPPLMPALLMVAAGVAWAIYTLRARGAGDPTRATAGNFLIAALPAIGLALCRWSWAEWDGAGLALAMASGALASGLGYVVWYAALGYIRTSTAAVAQLLVPVLTAVAGVILLAEPLGLRLIGAGAIILGGILLVIAPWRRRPS</sequence>
<dbReference type="OrthoDB" id="321830at2"/>
<keyword evidence="2" id="KW-1003">Cell membrane</keyword>
<evidence type="ECO:0000259" key="6">
    <source>
        <dbReference type="Pfam" id="PF00892"/>
    </source>
</evidence>
<evidence type="ECO:0000256" key="5">
    <source>
        <dbReference type="ARBA" id="ARBA00023136"/>
    </source>
</evidence>
<dbReference type="AlphaFoldDB" id="A0A0K0XUU8"/>
<dbReference type="STRING" id="1579979.WM2015_1020"/>
<dbReference type="RefSeq" id="WP_049725037.1">
    <property type="nucleotide sequence ID" value="NZ_CP012154.1"/>
</dbReference>
<evidence type="ECO:0000256" key="4">
    <source>
        <dbReference type="ARBA" id="ARBA00022989"/>
    </source>
</evidence>
<dbReference type="PANTHER" id="PTHR42920">
    <property type="entry name" value="OS03G0707200 PROTEIN-RELATED"/>
    <property type="match status" value="1"/>
</dbReference>